<dbReference type="Pfam" id="PF25545">
    <property type="entry name" value="DUF7924"/>
    <property type="match status" value="1"/>
</dbReference>
<proteinExistence type="predicted"/>
<evidence type="ECO:0000313" key="4">
    <source>
        <dbReference type="Proteomes" id="UP000254866"/>
    </source>
</evidence>
<sequence>MPGASLIESRSPRRIPPKRSFADFHELDHSSRPGTTKRVRIETEEAEEEAEVCLSPYTSQRLMEKIVQTVQLQPKPLPLKRPYASFLEVSLDPLSSSPSPKTYRPESVDSFVTQWVESASGSYRERHCRSDTLLDHSDGDPIPRRLTKSAPNMDYRRDADGFALPPTPVSTRLQSHRADAEDDSQASWYGPLVAPSDISGASTSSSRKSLVEDPSYRDMNLTANHIYIRPSYEQLPEHITSLVDQVRRNRDSPGPSLKQVLQDTRLAELEMGTAESKVESDRLPMAKHAVPDFGSKLKVSTPVPDLLYGYSRTGAFHQQQAQFPSMGNEMVASSNGLVYPFFVIEFNADGPSGSGSLWVATNQCLGGSASCINIAERLNRQLRQYKNKTVQPIESTAFSIAMNGTEARLYVSWKHDELKYYTRKVDSFLLQKPKDYIEFRKYVRNIIDWGKDKRLNEIRDSLNSLLEESRRTASQLARSRPAPSSDDSARSNSHKRKSSSSRGRNSKTKTIQEYPNGGANTLSSACFQENDQDDSSVQIPAANNVYAPPSTGFQDLNQV</sequence>
<keyword evidence="4" id="KW-1185">Reference proteome</keyword>
<dbReference type="STRING" id="2656787.A0A370TF04"/>
<evidence type="ECO:0000259" key="2">
    <source>
        <dbReference type="Pfam" id="PF25545"/>
    </source>
</evidence>
<evidence type="ECO:0000313" key="3">
    <source>
        <dbReference type="EMBL" id="RDL33272.1"/>
    </source>
</evidence>
<gene>
    <name evidence="3" type="ORF">BP5553_08711</name>
</gene>
<dbReference type="EMBL" id="NPIC01000009">
    <property type="protein sequence ID" value="RDL33272.1"/>
    <property type="molecule type" value="Genomic_DNA"/>
</dbReference>
<name>A0A370TF04_9HELO</name>
<dbReference type="Proteomes" id="UP000254866">
    <property type="component" value="Unassembled WGS sequence"/>
</dbReference>
<feature type="compositionally biased region" description="Basic and acidic residues" evidence="1">
    <location>
        <begin position="130"/>
        <end position="143"/>
    </location>
</feature>
<feature type="region of interest" description="Disordered" evidence="1">
    <location>
        <begin position="130"/>
        <end position="211"/>
    </location>
</feature>
<feature type="domain" description="DUF7924" evidence="2">
    <location>
        <begin position="296"/>
        <end position="461"/>
    </location>
</feature>
<dbReference type="GeneID" id="43601560"/>
<feature type="region of interest" description="Disordered" evidence="1">
    <location>
        <begin position="471"/>
        <end position="559"/>
    </location>
</feature>
<organism evidence="3 4">
    <name type="scientific">Venustampulla echinocandica</name>
    <dbReference type="NCBI Taxonomy" id="2656787"/>
    <lineage>
        <taxon>Eukaryota</taxon>
        <taxon>Fungi</taxon>
        <taxon>Dikarya</taxon>
        <taxon>Ascomycota</taxon>
        <taxon>Pezizomycotina</taxon>
        <taxon>Leotiomycetes</taxon>
        <taxon>Helotiales</taxon>
        <taxon>Pleuroascaceae</taxon>
        <taxon>Venustampulla</taxon>
    </lineage>
</organism>
<feature type="region of interest" description="Disordered" evidence="1">
    <location>
        <begin position="1"/>
        <end position="37"/>
    </location>
</feature>
<accession>A0A370TF04</accession>
<dbReference type="OrthoDB" id="5426775at2759"/>
<feature type="compositionally biased region" description="Basic and acidic residues" evidence="1">
    <location>
        <begin position="20"/>
        <end position="31"/>
    </location>
</feature>
<dbReference type="RefSeq" id="XP_031866765.1">
    <property type="nucleotide sequence ID" value="XM_032017334.1"/>
</dbReference>
<comment type="caution">
    <text evidence="3">The sequence shown here is derived from an EMBL/GenBank/DDBJ whole genome shotgun (WGS) entry which is preliminary data.</text>
</comment>
<dbReference type="InterPro" id="IPR057684">
    <property type="entry name" value="DUF7924"/>
</dbReference>
<evidence type="ECO:0000256" key="1">
    <source>
        <dbReference type="SAM" id="MobiDB-lite"/>
    </source>
</evidence>
<dbReference type="PANTHER" id="PTHR42470">
    <property type="entry name" value="VAST DOMAIN-CONTAINING PROTEIN"/>
    <property type="match status" value="1"/>
</dbReference>
<dbReference type="AlphaFoldDB" id="A0A370TF04"/>
<feature type="compositionally biased region" description="Basic residues" evidence="1">
    <location>
        <begin position="492"/>
        <end position="507"/>
    </location>
</feature>
<protein>
    <recommendedName>
        <fullName evidence="2">DUF7924 domain-containing protein</fullName>
    </recommendedName>
</protein>
<feature type="compositionally biased region" description="Polar residues" evidence="1">
    <location>
        <begin position="518"/>
        <end position="529"/>
    </location>
</feature>
<feature type="compositionally biased region" description="Polar residues" evidence="1">
    <location>
        <begin position="199"/>
        <end position="208"/>
    </location>
</feature>
<dbReference type="PANTHER" id="PTHR42470:SF1">
    <property type="entry name" value="VAST DOMAIN-CONTAINING PROTEIN"/>
    <property type="match status" value="1"/>
</dbReference>
<reference evidence="3 4" key="1">
    <citation type="journal article" date="2018" name="IMA Fungus">
        <title>IMA Genome-F 9: Draft genome sequence of Annulohypoxylon stygium, Aspergillus mulundensis, Berkeleyomyces basicola (syn. Thielaviopsis basicola), Ceratocystis smalleyi, two Cercospora beticola strains, Coleophoma cylindrospora, Fusarium fracticaudum, Phialophora cf. hyalina, and Morchella septimelata.</title>
        <authorList>
            <person name="Wingfield B.D."/>
            <person name="Bills G.F."/>
            <person name="Dong Y."/>
            <person name="Huang W."/>
            <person name="Nel W.J."/>
            <person name="Swalarsk-Parry B.S."/>
            <person name="Vaghefi N."/>
            <person name="Wilken P.M."/>
            <person name="An Z."/>
            <person name="de Beer Z.W."/>
            <person name="De Vos L."/>
            <person name="Chen L."/>
            <person name="Duong T.A."/>
            <person name="Gao Y."/>
            <person name="Hammerbacher A."/>
            <person name="Kikkert J.R."/>
            <person name="Li Y."/>
            <person name="Li H."/>
            <person name="Li K."/>
            <person name="Li Q."/>
            <person name="Liu X."/>
            <person name="Ma X."/>
            <person name="Naidoo K."/>
            <person name="Pethybridge S.J."/>
            <person name="Sun J."/>
            <person name="Steenkamp E.T."/>
            <person name="van der Nest M.A."/>
            <person name="van Wyk S."/>
            <person name="Wingfield M.J."/>
            <person name="Xiong C."/>
            <person name="Yue Q."/>
            <person name="Zhang X."/>
        </authorList>
    </citation>
    <scope>NUCLEOTIDE SEQUENCE [LARGE SCALE GENOMIC DNA]</scope>
    <source>
        <strain evidence="3 4">BP 5553</strain>
    </source>
</reference>